<dbReference type="Gene3D" id="3.40.190.10">
    <property type="entry name" value="Periplasmic binding protein-like II"/>
    <property type="match status" value="2"/>
</dbReference>
<dbReference type="PROSITE" id="PS50931">
    <property type="entry name" value="HTH_LYSR"/>
    <property type="match status" value="1"/>
</dbReference>
<dbReference type="Pfam" id="PF00126">
    <property type="entry name" value="HTH_1"/>
    <property type="match status" value="1"/>
</dbReference>
<dbReference type="GO" id="GO:0003677">
    <property type="term" value="F:DNA binding"/>
    <property type="evidence" value="ECO:0007669"/>
    <property type="project" value="UniProtKB-KW"/>
</dbReference>
<keyword evidence="3" id="KW-0238">DNA-binding</keyword>
<dbReference type="RefSeq" id="WP_011366269.1">
    <property type="nucleotide sequence ID" value="NC_007519.1"/>
</dbReference>
<dbReference type="PANTHER" id="PTHR30579:SF7">
    <property type="entry name" value="HTH-TYPE TRANSCRIPTIONAL REGULATOR LRHA-RELATED"/>
    <property type="match status" value="1"/>
</dbReference>
<dbReference type="Gene3D" id="1.10.10.10">
    <property type="entry name" value="Winged helix-like DNA-binding domain superfamily/Winged helix DNA-binding domain"/>
    <property type="match status" value="1"/>
</dbReference>
<dbReference type="Proteomes" id="UP000002710">
    <property type="component" value="Chromosome"/>
</dbReference>
<dbReference type="AlphaFoldDB" id="Q317K8"/>
<dbReference type="Pfam" id="PF03466">
    <property type="entry name" value="LysR_substrate"/>
    <property type="match status" value="1"/>
</dbReference>
<organism evidence="6 7">
    <name type="scientific">Oleidesulfovibrio alaskensis (strain ATCC BAA-1058 / DSM 17464 / G20)</name>
    <name type="common">Desulfovibrio alaskensis</name>
    <dbReference type="NCBI Taxonomy" id="207559"/>
    <lineage>
        <taxon>Bacteria</taxon>
        <taxon>Pseudomonadati</taxon>
        <taxon>Thermodesulfobacteriota</taxon>
        <taxon>Desulfovibrionia</taxon>
        <taxon>Desulfovibrionales</taxon>
        <taxon>Desulfovibrionaceae</taxon>
        <taxon>Oleidesulfovibrio</taxon>
    </lineage>
</organism>
<dbReference type="SUPFAM" id="SSF53850">
    <property type="entry name" value="Periplasmic binding protein-like II"/>
    <property type="match status" value="1"/>
</dbReference>
<evidence type="ECO:0000256" key="3">
    <source>
        <dbReference type="ARBA" id="ARBA00023125"/>
    </source>
</evidence>
<comment type="similarity">
    <text evidence="1">Belongs to the LysR transcriptional regulatory family.</text>
</comment>
<evidence type="ECO:0000256" key="1">
    <source>
        <dbReference type="ARBA" id="ARBA00009437"/>
    </source>
</evidence>
<accession>Q317K8</accession>
<proteinExistence type="inferred from homology"/>
<dbReference type="PANTHER" id="PTHR30579">
    <property type="entry name" value="TRANSCRIPTIONAL REGULATOR"/>
    <property type="match status" value="1"/>
</dbReference>
<dbReference type="GO" id="GO:0003700">
    <property type="term" value="F:DNA-binding transcription factor activity"/>
    <property type="evidence" value="ECO:0007669"/>
    <property type="project" value="InterPro"/>
</dbReference>
<gene>
    <name evidence="6" type="ordered locus">Dde_0087</name>
</gene>
<sequence>MELEIDLLRCFAAVAEEGGFTAAGSRIGLTQSAVSQRIRRLEDRLGRRLLVRTTRTLSLSTEGEMLLHYAQRMLALHDEALARLRASSIKGALRIGFVDYFGPDAMPETIRQFIRSFPDIHLELHAGLGMELRQLFDHGKLDVLVAGDDGQHTGTCIARDTLVWACHTAYNCAAARPAFMLDHLAAEPAATGAPVPLVALPLPCVFRSAAIAALESLQRPWEVVFTATGMASVLAAVRAGLGITVLPRSALTPDLKIPAPEEGFPPLPAFSTCIYANDNVNLQALEALTRHLRQQLGTQRA</sequence>
<name>Q317K8_OLEA2</name>
<dbReference type="SUPFAM" id="SSF46785">
    <property type="entry name" value="Winged helix' DNA-binding domain"/>
    <property type="match status" value="1"/>
</dbReference>
<dbReference type="FunFam" id="1.10.10.10:FF:000001">
    <property type="entry name" value="LysR family transcriptional regulator"/>
    <property type="match status" value="1"/>
</dbReference>
<evidence type="ECO:0000313" key="7">
    <source>
        <dbReference type="Proteomes" id="UP000002710"/>
    </source>
</evidence>
<protein>
    <submittedName>
        <fullName evidence="6">Transcriptional regulator, LysR family</fullName>
    </submittedName>
</protein>
<dbReference type="STRING" id="207559.Dde_0087"/>
<dbReference type="InterPro" id="IPR036390">
    <property type="entry name" value="WH_DNA-bd_sf"/>
</dbReference>
<dbReference type="KEGG" id="dde:Dde_0087"/>
<reference evidence="6 7" key="1">
    <citation type="journal article" date="2011" name="J. Bacteriol.">
        <title>Complete genome sequence and updated annotation of Desulfovibrio alaskensis G20.</title>
        <authorList>
            <person name="Hauser L.J."/>
            <person name="Land M.L."/>
            <person name="Brown S.D."/>
            <person name="Larimer F."/>
            <person name="Keller K.L."/>
            <person name="Rapp-Giles B.J."/>
            <person name="Price M.N."/>
            <person name="Lin M."/>
            <person name="Bruce D.C."/>
            <person name="Detter J.C."/>
            <person name="Tapia R."/>
            <person name="Han C.S."/>
            <person name="Goodwin L.A."/>
            <person name="Cheng J.F."/>
            <person name="Pitluck S."/>
            <person name="Copeland A."/>
            <person name="Lucas S."/>
            <person name="Nolan M."/>
            <person name="Lapidus A.L."/>
            <person name="Palumbo A.V."/>
            <person name="Wall J.D."/>
        </authorList>
    </citation>
    <scope>NUCLEOTIDE SEQUENCE [LARGE SCALE GENOMIC DNA]</scope>
    <source>
        <strain evidence="7">ATCC BAA 1058 / DSM 17464 / G20</strain>
    </source>
</reference>
<keyword evidence="4" id="KW-0804">Transcription</keyword>
<evidence type="ECO:0000256" key="2">
    <source>
        <dbReference type="ARBA" id="ARBA00023015"/>
    </source>
</evidence>
<dbReference type="EMBL" id="CP000112">
    <property type="protein sequence ID" value="ABB36888.1"/>
    <property type="molecule type" value="Genomic_DNA"/>
</dbReference>
<dbReference type="InterPro" id="IPR005119">
    <property type="entry name" value="LysR_subst-bd"/>
</dbReference>
<evidence type="ECO:0000259" key="5">
    <source>
        <dbReference type="PROSITE" id="PS50931"/>
    </source>
</evidence>
<keyword evidence="2" id="KW-0805">Transcription regulation</keyword>
<evidence type="ECO:0000313" key="6">
    <source>
        <dbReference type="EMBL" id="ABB36888.1"/>
    </source>
</evidence>
<dbReference type="eggNOG" id="COG0583">
    <property type="taxonomic scope" value="Bacteria"/>
</dbReference>
<dbReference type="InterPro" id="IPR036388">
    <property type="entry name" value="WH-like_DNA-bd_sf"/>
</dbReference>
<dbReference type="InterPro" id="IPR000847">
    <property type="entry name" value="LysR_HTH_N"/>
</dbReference>
<evidence type="ECO:0000256" key="4">
    <source>
        <dbReference type="ARBA" id="ARBA00023163"/>
    </source>
</evidence>
<keyword evidence="7" id="KW-1185">Reference proteome</keyword>
<feature type="domain" description="HTH lysR-type" evidence="5">
    <location>
        <begin position="3"/>
        <end position="60"/>
    </location>
</feature>
<dbReference type="InterPro" id="IPR050176">
    <property type="entry name" value="LTTR"/>
</dbReference>
<dbReference type="HOGENOM" id="CLU_039613_1_3_7"/>
<dbReference type="PRINTS" id="PR00039">
    <property type="entry name" value="HTHLYSR"/>
</dbReference>